<dbReference type="RefSeq" id="WP_238197818.1">
    <property type="nucleotide sequence ID" value="NZ_BPQZ01000021.1"/>
</dbReference>
<organism evidence="1 2">
    <name type="scientific">Methylobacterium tardum</name>
    <dbReference type="NCBI Taxonomy" id="374432"/>
    <lineage>
        <taxon>Bacteria</taxon>
        <taxon>Pseudomonadati</taxon>
        <taxon>Pseudomonadota</taxon>
        <taxon>Alphaproteobacteria</taxon>
        <taxon>Hyphomicrobiales</taxon>
        <taxon>Methylobacteriaceae</taxon>
        <taxon>Methylobacterium</taxon>
    </lineage>
</organism>
<sequence>MSEASPLEAGRPGESGRVMRIMLSEGLRLRKRRGERFVHVTDLPWELFASDVTEQACERNHGQSLADIARRGGFDAGEAICVLTGQHWRDGMVHEQQAHRILYMMRHLYRRGVLMGRQISVEAEVGAIQGGRQ</sequence>
<gene>
    <name evidence="1" type="ORF">GCM10007890_56370</name>
</gene>
<accession>A0AA37TQ47</accession>
<evidence type="ECO:0000313" key="2">
    <source>
        <dbReference type="Proteomes" id="UP001157440"/>
    </source>
</evidence>
<name>A0AA37TQ47_9HYPH</name>
<dbReference type="EMBL" id="BSPL01000028">
    <property type="protein sequence ID" value="GLS73622.1"/>
    <property type="molecule type" value="Genomic_DNA"/>
</dbReference>
<dbReference type="AlphaFoldDB" id="A0AA37TQ47"/>
<comment type="caution">
    <text evidence="1">The sequence shown here is derived from an EMBL/GenBank/DDBJ whole genome shotgun (WGS) entry which is preliminary data.</text>
</comment>
<evidence type="ECO:0000313" key="1">
    <source>
        <dbReference type="EMBL" id="GLS73622.1"/>
    </source>
</evidence>
<keyword evidence="2" id="KW-1185">Reference proteome</keyword>
<reference evidence="2" key="1">
    <citation type="journal article" date="2019" name="Int. J. Syst. Evol. Microbiol.">
        <title>The Global Catalogue of Microorganisms (GCM) 10K type strain sequencing project: providing services to taxonomists for standard genome sequencing and annotation.</title>
        <authorList>
            <consortium name="The Broad Institute Genomics Platform"/>
            <consortium name="The Broad Institute Genome Sequencing Center for Infectious Disease"/>
            <person name="Wu L."/>
            <person name="Ma J."/>
        </authorList>
    </citation>
    <scope>NUCLEOTIDE SEQUENCE [LARGE SCALE GENOMIC DNA]</scope>
    <source>
        <strain evidence="2">NBRC 103632</strain>
    </source>
</reference>
<proteinExistence type="predicted"/>
<dbReference type="Proteomes" id="UP001157440">
    <property type="component" value="Unassembled WGS sequence"/>
</dbReference>
<protein>
    <submittedName>
        <fullName evidence="1">Uncharacterized protein</fullName>
    </submittedName>
</protein>